<feature type="non-terminal residue" evidence="1">
    <location>
        <position position="1"/>
    </location>
</feature>
<name>A0ABN7VH07_GIGMA</name>
<organism evidence="1 2">
    <name type="scientific">Gigaspora margarita</name>
    <dbReference type="NCBI Taxonomy" id="4874"/>
    <lineage>
        <taxon>Eukaryota</taxon>
        <taxon>Fungi</taxon>
        <taxon>Fungi incertae sedis</taxon>
        <taxon>Mucoromycota</taxon>
        <taxon>Glomeromycotina</taxon>
        <taxon>Glomeromycetes</taxon>
        <taxon>Diversisporales</taxon>
        <taxon>Gigasporaceae</taxon>
        <taxon>Gigaspora</taxon>
    </lineage>
</organism>
<evidence type="ECO:0000313" key="1">
    <source>
        <dbReference type="EMBL" id="CAG8772111.1"/>
    </source>
</evidence>
<dbReference type="EMBL" id="CAJVQB010015032">
    <property type="protein sequence ID" value="CAG8772111.1"/>
    <property type="molecule type" value="Genomic_DNA"/>
</dbReference>
<gene>
    <name evidence="1" type="ORF">GMARGA_LOCUS18652</name>
</gene>
<keyword evidence="2" id="KW-1185">Reference proteome</keyword>
<dbReference type="Proteomes" id="UP000789901">
    <property type="component" value="Unassembled WGS sequence"/>
</dbReference>
<accession>A0ABN7VH07</accession>
<protein>
    <submittedName>
        <fullName evidence="1">34380_t:CDS:1</fullName>
    </submittedName>
</protein>
<sequence length="40" mass="4467">IPTPEKRDNSNNEVVSTFIPTPEQNSSHIVVNTSAKRNMN</sequence>
<reference evidence="1 2" key="1">
    <citation type="submission" date="2021-06" db="EMBL/GenBank/DDBJ databases">
        <authorList>
            <person name="Kallberg Y."/>
            <person name="Tangrot J."/>
            <person name="Rosling A."/>
        </authorList>
    </citation>
    <scope>NUCLEOTIDE SEQUENCE [LARGE SCALE GENOMIC DNA]</scope>
    <source>
        <strain evidence="1 2">120-4 pot B 10/14</strain>
    </source>
</reference>
<evidence type="ECO:0000313" key="2">
    <source>
        <dbReference type="Proteomes" id="UP000789901"/>
    </source>
</evidence>
<proteinExistence type="predicted"/>
<comment type="caution">
    <text evidence="1">The sequence shown here is derived from an EMBL/GenBank/DDBJ whole genome shotgun (WGS) entry which is preliminary data.</text>
</comment>